<evidence type="ECO:0000256" key="7">
    <source>
        <dbReference type="SAM" id="Phobius"/>
    </source>
</evidence>
<dbReference type="PANTHER" id="PTHR30625">
    <property type="entry name" value="PROTEIN TOLQ"/>
    <property type="match status" value="1"/>
</dbReference>
<keyword evidence="5 7" id="KW-0472">Membrane</keyword>
<organism evidence="9 10">
    <name type="scientific">Aliikangiella maris</name>
    <dbReference type="NCBI Taxonomy" id="3162458"/>
    <lineage>
        <taxon>Bacteria</taxon>
        <taxon>Pseudomonadati</taxon>
        <taxon>Pseudomonadota</taxon>
        <taxon>Gammaproteobacteria</taxon>
        <taxon>Oceanospirillales</taxon>
        <taxon>Pleioneaceae</taxon>
        <taxon>Aliikangiella</taxon>
    </lineage>
</organism>
<evidence type="ECO:0000313" key="10">
    <source>
        <dbReference type="Proteomes" id="UP001548189"/>
    </source>
</evidence>
<dbReference type="Proteomes" id="UP001548189">
    <property type="component" value="Unassembled WGS sequence"/>
</dbReference>
<evidence type="ECO:0000256" key="3">
    <source>
        <dbReference type="ARBA" id="ARBA00022692"/>
    </source>
</evidence>
<gene>
    <name evidence="9" type="ORF">ABVT43_10360</name>
</gene>
<comment type="subcellular location">
    <subcellularLocation>
        <location evidence="1">Cell membrane</location>
        <topology evidence="1">Multi-pass membrane protein</topology>
    </subcellularLocation>
    <subcellularLocation>
        <location evidence="6">Membrane</location>
        <topology evidence="6">Multi-pass membrane protein</topology>
    </subcellularLocation>
</comment>
<dbReference type="InterPro" id="IPR002898">
    <property type="entry name" value="MotA_ExbB_proton_chnl"/>
</dbReference>
<keyword evidence="6" id="KW-0813">Transport</keyword>
<dbReference type="EMBL" id="JBEVCJ010000011">
    <property type="protein sequence ID" value="MET1255530.1"/>
    <property type="molecule type" value="Genomic_DNA"/>
</dbReference>
<dbReference type="Pfam" id="PF01618">
    <property type="entry name" value="MotA_ExbB"/>
    <property type="match status" value="1"/>
</dbReference>
<protein>
    <submittedName>
        <fullName evidence="9">MotA/TolQ/ExbB proton channel family protein</fullName>
    </submittedName>
</protein>
<comment type="similarity">
    <text evidence="6">Belongs to the exbB/tolQ family.</text>
</comment>
<reference evidence="9 10" key="1">
    <citation type="submission" date="2024-06" db="EMBL/GenBank/DDBJ databases">
        <authorList>
            <person name="Li F."/>
        </authorList>
    </citation>
    <scope>NUCLEOTIDE SEQUENCE [LARGE SCALE GENOMIC DNA]</scope>
    <source>
        <strain evidence="9 10">GXAS 311</strain>
    </source>
</reference>
<evidence type="ECO:0000313" key="9">
    <source>
        <dbReference type="EMBL" id="MET1255530.1"/>
    </source>
</evidence>
<evidence type="ECO:0000256" key="2">
    <source>
        <dbReference type="ARBA" id="ARBA00022475"/>
    </source>
</evidence>
<evidence type="ECO:0000256" key="4">
    <source>
        <dbReference type="ARBA" id="ARBA00022989"/>
    </source>
</evidence>
<sequence length="210" mass="23401">MDTIIQLINTNGGPIVWLLIILSITAMALSLLKFWLLKYDLNNQNDIAQILACISKGAFAQAISYVEPAKSTRLQLLKFGLENLVQDELSREQFEPELWRLAKRKVLDMSSYLRPLEIIANTAPLLGLLGTVLGMIEAFQAMENAGRNIDPSILSGGIWKALLTTAVGLVVAIPVSIIHAWFERKIEVITTKIEDDLQQFLNKITLQQAT</sequence>
<keyword evidence="3 7" id="KW-0812">Transmembrane</keyword>
<keyword evidence="10" id="KW-1185">Reference proteome</keyword>
<feature type="transmembrane region" description="Helical" evidence="7">
    <location>
        <begin position="161"/>
        <end position="182"/>
    </location>
</feature>
<evidence type="ECO:0000256" key="5">
    <source>
        <dbReference type="ARBA" id="ARBA00023136"/>
    </source>
</evidence>
<dbReference type="RefSeq" id="WP_353896116.1">
    <property type="nucleotide sequence ID" value="NZ_JBEVCJ010000011.1"/>
</dbReference>
<feature type="transmembrane region" description="Helical" evidence="7">
    <location>
        <begin position="15"/>
        <end position="36"/>
    </location>
</feature>
<keyword evidence="4 7" id="KW-1133">Transmembrane helix</keyword>
<feature type="transmembrane region" description="Helical" evidence="7">
    <location>
        <begin position="118"/>
        <end position="141"/>
    </location>
</feature>
<accession>A0ABV2BUB9</accession>
<dbReference type="InterPro" id="IPR050790">
    <property type="entry name" value="ExbB/TolQ_transport"/>
</dbReference>
<keyword evidence="2" id="KW-1003">Cell membrane</keyword>
<proteinExistence type="inferred from homology"/>
<dbReference type="PANTHER" id="PTHR30625:SF11">
    <property type="entry name" value="MOTA_TOLQ_EXBB PROTON CHANNEL DOMAIN-CONTAINING PROTEIN"/>
    <property type="match status" value="1"/>
</dbReference>
<evidence type="ECO:0000256" key="1">
    <source>
        <dbReference type="ARBA" id="ARBA00004651"/>
    </source>
</evidence>
<comment type="caution">
    <text evidence="9">The sequence shown here is derived from an EMBL/GenBank/DDBJ whole genome shotgun (WGS) entry which is preliminary data.</text>
</comment>
<feature type="domain" description="MotA/TolQ/ExbB proton channel" evidence="8">
    <location>
        <begin position="75"/>
        <end position="194"/>
    </location>
</feature>
<name>A0ABV2BUB9_9GAMM</name>
<evidence type="ECO:0000259" key="8">
    <source>
        <dbReference type="Pfam" id="PF01618"/>
    </source>
</evidence>
<evidence type="ECO:0000256" key="6">
    <source>
        <dbReference type="RuleBase" id="RU004057"/>
    </source>
</evidence>
<keyword evidence="6" id="KW-0653">Protein transport</keyword>